<dbReference type="OrthoDB" id="113577at2"/>
<evidence type="ECO:0000256" key="3">
    <source>
        <dbReference type="PROSITE-ProRule" id="PRU00339"/>
    </source>
</evidence>
<dbReference type="Pfam" id="PF13432">
    <property type="entry name" value="TPR_16"/>
    <property type="match status" value="3"/>
</dbReference>
<reference evidence="5 6" key="1">
    <citation type="submission" date="2019-03" db="EMBL/GenBank/DDBJ databases">
        <title>Genomic Encyclopedia of Type Strains, Phase IV (KMG-IV): sequencing the most valuable type-strain genomes for metagenomic binning, comparative biology and taxonomic classification.</title>
        <authorList>
            <person name="Goeker M."/>
        </authorList>
    </citation>
    <scope>NUCLEOTIDE SEQUENCE [LARGE SCALE GENOMIC DNA]</scope>
    <source>
        <strain evidence="5 6">DSM 103428</strain>
    </source>
</reference>
<feature type="repeat" description="TPR" evidence="3">
    <location>
        <begin position="381"/>
        <end position="414"/>
    </location>
</feature>
<name>A0A4V2PVS8_9BACT</name>
<dbReference type="Gene3D" id="1.25.40.10">
    <property type="entry name" value="Tetratricopeptide repeat domain"/>
    <property type="match status" value="3"/>
</dbReference>
<comment type="caution">
    <text evidence="5">The sequence shown here is derived from an EMBL/GenBank/DDBJ whole genome shotgun (WGS) entry which is preliminary data.</text>
</comment>
<sequence>MENQSAVLRFRKLIILSASALLLALPLAAQTQHPLSAADRAALSRALDAQDQGHPEVAEPALRDLARRNPSSFEVLESLGVLYAEGNRFDSALPLLKKAATLQPGSAIAQANLGAALLKLNRNPEALRALERASALDPANTHTQSDLAQALMLNHDPRAAAKAFARASAGKFDDPDLIYNWALASFESGDAAQAAALMAKLADAPSSAPDQELLGDIAEQQRDYKNAVEHYKLAVQLDPSEPNLYVLGVELLRHWTFAEAIKIFEYGVSKYPQSRRMEVGLGIAHYSANDYARATPIFSRLLDADPDNAFYADMLGHMCALLPNGSGDCGKLVAFAERHPKNAPAAAYAAASILHSPSGSENLKQVRSLLDQSLAADPRLPEASYLLGMLDQQEGKWAESIPPLQKAIALKPDFAKAHYRLGLAWSHTGKREQAQQEIALEQKYSKQETDDLNARFKKVTTFLITQK</sequence>
<keyword evidence="6" id="KW-1185">Reference proteome</keyword>
<feature type="repeat" description="TPR" evidence="3">
    <location>
        <begin position="107"/>
        <end position="140"/>
    </location>
</feature>
<feature type="repeat" description="TPR" evidence="3">
    <location>
        <begin position="208"/>
        <end position="241"/>
    </location>
</feature>
<proteinExistence type="predicted"/>
<evidence type="ECO:0000313" key="6">
    <source>
        <dbReference type="Proteomes" id="UP000295210"/>
    </source>
</evidence>
<keyword evidence="4" id="KW-0732">Signal</keyword>
<feature type="signal peptide" evidence="4">
    <location>
        <begin position="1"/>
        <end position="31"/>
    </location>
</feature>
<dbReference type="PANTHER" id="PTHR44943">
    <property type="entry name" value="CELLULOSE SYNTHASE OPERON PROTEIN C"/>
    <property type="match status" value="1"/>
</dbReference>
<feature type="repeat" description="TPR" evidence="3">
    <location>
        <begin position="275"/>
        <end position="308"/>
    </location>
</feature>
<dbReference type="AlphaFoldDB" id="A0A4V2PVS8"/>
<keyword evidence="1" id="KW-0677">Repeat</keyword>
<protein>
    <submittedName>
        <fullName evidence="5">Tetratricopeptide repeat protein</fullName>
    </submittedName>
</protein>
<feature type="repeat" description="TPR" evidence="3">
    <location>
        <begin position="73"/>
        <end position="106"/>
    </location>
</feature>
<accession>A0A4V2PVS8</accession>
<organism evidence="5 6">
    <name type="scientific">Acidipila rosea</name>
    <dbReference type="NCBI Taxonomy" id="768535"/>
    <lineage>
        <taxon>Bacteria</taxon>
        <taxon>Pseudomonadati</taxon>
        <taxon>Acidobacteriota</taxon>
        <taxon>Terriglobia</taxon>
        <taxon>Terriglobales</taxon>
        <taxon>Acidobacteriaceae</taxon>
        <taxon>Acidipila</taxon>
    </lineage>
</organism>
<dbReference type="Proteomes" id="UP000295210">
    <property type="component" value="Unassembled WGS sequence"/>
</dbReference>
<gene>
    <name evidence="5" type="ORF">C7378_0567</name>
</gene>
<dbReference type="InterPro" id="IPR019734">
    <property type="entry name" value="TPR_rpt"/>
</dbReference>
<evidence type="ECO:0000256" key="2">
    <source>
        <dbReference type="ARBA" id="ARBA00022803"/>
    </source>
</evidence>
<dbReference type="InterPro" id="IPR011990">
    <property type="entry name" value="TPR-like_helical_dom_sf"/>
</dbReference>
<evidence type="ECO:0000256" key="4">
    <source>
        <dbReference type="SAM" id="SignalP"/>
    </source>
</evidence>
<keyword evidence="2 3" id="KW-0802">TPR repeat</keyword>
<dbReference type="PANTHER" id="PTHR44943:SF8">
    <property type="entry name" value="TPR REPEAT-CONTAINING PROTEIN MJ0263"/>
    <property type="match status" value="1"/>
</dbReference>
<dbReference type="SUPFAM" id="SSF48452">
    <property type="entry name" value="TPR-like"/>
    <property type="match status" value="2"/>
</dbReference>
<dbReference type="Pfam" id="PF13414">
    <property type="entry name" value="TPR_11"/>
    <property type="match status" value="1"/>
</dbReference>
<dbReference type="PROSITE" id="PS50005">
    <property type="entry name" value="TPR"/>
    <property type="match status" value="5"/>
</dbReference>
<dbReference type="EMBL" id="SMGK01000001">
    <property type="protein sequence ID" value="TCK75581.1"/>
    <property type="molecule type" value="Genomic_DNA"/>
</dbReference>
<feature type="chain" id="PRO_5020270863" evidence="4">
    <location>
        <begin position="32"/>
        <end position="467"/>
    </location>
</feature>
<dbReference type="SMART" id="SM00028">
    <property type="entry name" value="TPR"/>
    <property type="match status" value="6"/>
</dbReference>
<dbReference type="InterPro" id="IPR051685">
    <property type="entry name" value="Ycf3/AcsC/BcsC/TPR_MFPF"/>
</dbReference>
<evidence type="ECO:0000256" key="1">
    <source>
        <dbReference type="ARBA" id="ARBA00022737"/>
    </source>
</evidence>
<evidence type="ECO:0000313" key="5">
    <source>
        <dbReference type="EMBL" id="TCK75581.1"/>
    </source>
</evidence>